<dbReference type="GO" id="GO:0006511">
    <property type="term" value="P:ubiquitin-dependent protein catabolic process"/>
    <property type="evidence" value="ECO:0007669"/>
    <property type="project" value="InterPro"/>
</dbReference>
<accession>A0A4U5LRP9</accession>
<comment type="caution">
    <text evidence="1">The sequence shown here is derived from an EMBL/GenBank/DDBJ whole genome shotgun (WGS) entry which is preliminary data.</text>
</comment>
<dbReference type="Proteomes" id="UP000298663">
    <property type="component" value="Unassembled WGS sequence"/>
</dbReference>
<keyword evidence="2" id="KW-1185">Reference proteome</keyword>
<reference evidence="1 2" key="2">
    <citation type="journal article" date="2019" name="G3 (Bethesda)">
        <title>Hybrid Assembly of the Genome of the Entomopathogenic Nematode Steinernema carpocapsae Identifies the X-Chromosome.</title>
        <authorList>
            <person name="Serra L."/>
            <person name="Macchietto M."/>
            <person name="Macias-Munoz A."/>
            <person name="McGill C.J."/>
            <person name="Rodriguez I.M."/>
            <person name="Rodriguez B."/>
            <person name="Murad R."/>
            <person name="Mortazavi A."/>
        </authorList>
    </citation>
    <scope>NUCLEOTIDE SEQUENCE [LARGE SCALE GENOMIC DNA]</scope>
    <source>
        <strain evidence="1 2">ALL</strain>
    </source>
</reference>
<sequence>MASTTKTIKLTSSDDQSFEFKPEYLMRAQTDVERSGLLERRHLPRRGHPSAFCRTVEGDALETILNWLVEHEADKPRTEEQRQMHRFNRNVAKEGVNLLDTCVPRRKLAAVVKTAYYLEMPDLTDTLIKYTANNLEGKEAAEMAKWLEIPLKSDQKKKEAEDGGGVVG</sequence>
<evidence type="ECO:0000313" key="2">
    <source>
        <dbReference type="Proteomes" id="UP000298663"/>
    </source>
</evidence>
<dbReference type="SUPFAM" id="SSF81382">
    <property type="entry name" value="Skp1 dimerisation domain-like"/>
    <property type="match status" value="1"/>
</dbReference>
<evidence type="ECO:0008006" key="3">
    <source>
        <dbReference type="Google" id="ProtNLM"/>
    </source>
</evidence>
<organism evidence="1 2">
    <name type="scientific">Steinernema carpocapsae</name>
    <name type="common">Entomopathogenic nematode</name>
    <dbReference type="NCBI Taxonomy" id="34508"/>
    <lineage>
        <taxon>Eukaryota</taxon>
        <taxon>Metazoa</taxon>
        <taxon>Ecdysozoa</taxon>
        <taxon>Nematoda</taxon>
        <taxon>Chromadorea</taxon>
        <taxon>Rhabditida</taxon>
        <taxon>Tylenchina</taxon>
        <taxon>Panagrolaimomorpha</taxon>
        <taxon>Strongyloidoidea</taxon>
        <taxon>Steinernematidae</taxon>
        <taxon>Steinernema</taxon>
    </lineage>
</organism>
<dbReference type="InterPro" id="IPR016897">
    <property type="entry name" value="SKP1"/>
</dbReference>
<reference evidence="1 2" key="1">
    <citation type="journal article" date="2015" name="Genome Biol.">
        <title>Comparative genomics of Steinernema reveals deeply conserved gene regulatory networks.</title>
        <authorList>
            <person name="Dillman A.R."/>
            <person name="Macchietto M."/>
            <person name="Porter C.F."/>
            <person name="Rogers A."/>
            <person name="Williams B."/>
            <person name="Antoshechkin I."/>
            <person name="Lee M.M."/>
            <person name="Goodwin Z."/>
            <person name="Lu X."/>
            <person name="Lewis E.E."/>
            <person name="Goodrich-Blair H."/>
            <person name="Stock S.P."/>
            <person name="Adams B.J."/>
            <person name="Sternberg P.W."/>
            <person name="Mortazavi A."/>
        </authorList>
    </citation>
    <scope>NUCLEOTIDE SEQUENCE [LARGE SCALE GENOMIC DNA]</scope>
    <source>
        <strain evidence="1 2">ALL</strain>
    </source>
</reference>
<dbReference type="EMBL" id="AZBU02000013">
    <property type="protein sequence ID" value="TKR58670.1"/>
    <property type="molecule type" value="Genomic_DNA"/>
</dbReference>
<name>A0A4U5LRP9_STECR</name>
<evidence type="ECO:0000313" key="1">
    <source>
        <dbReference type="EMBL" id="TKR58670.1"/>
    </source>
</evidence>
<protein>
    <recommendedName>
        <fullName evidence="3">Skp1-related protein</fullName>
    </recommendedName>
</protein>
<dbReference type="InterPro" id="IPR036296">
    <property type="entry name" value="SKP1-like_dim_sf"/>
</dbReference>
<dbReference type="InterPro" id="IPR011333">
    <property type="entry name" value="SKP1/BTB/POZ_sf"/>
</dbReference>
<dbReference type="OrthoDB" id="5788891at2759"/>
<gene>
    <name evidence="1" type="ORF">L596_030085</name>
</gene>
<dbReference type="PANTHER" id="PTHR11165">
    <property type="entry name" value="SKP1"/>
    <property type="match status" value="1"/>
</dbReference>
<dbReference type="AlphaFoldDB" id="A0A4U5LRP9"/>
<proteinExistence type="predicted"/>
<dbReference type="Gene3D" id="3.30.710.10">
    <property type="entry name" value="Potassium Channel Kv1.1, Chain A"/>
    <property type="match status" value="1"/>
</dbReference>